<dbReference type="PANTHER" id="PTHR43557:SF2">
    <property type="entry name" value="RIESKE DOMAIN-CONTAINING PROTEIN-RELATED"/>
    <property type="match status" value="1"/>
</dbReference>
<dbReference type="PANTHER" id="PTHR43557">
    <property type="entry name" value="APOPTOSIS-INDUCING FACTOR 1"/>
    <property type="match status" value="1"/>
</dbReference>
<comment type="cofactor">
    <cofactor evidence="1">
        <name>FAD</name>
        <dbReference type="ChEBI" id="CHEBI:57692"/>
    </cofactor>
</comment>
<reference evidence="7" key="1">
    <citation type="submission" date="2016-04" db="EMBL/GenBank/DDBJ databases">
        <authorList>
            <person name="Evans L.H."/>
            <person name="Alamgir A."/>
            <person name="Owens N."/>
            <person name="Weber N.D."/>
            <person name="Virtaneva K."/>
            <person name="Barbian K."/>
            <person name="Babar A."/>
            <person name="Rosenke K."/>
        </authorList>
    </citation>
    <scope>NUCLEOTIDE SEQUENCE</scope>
    <source>
        <strain evidence="8">86-2</strain>
        <strain evidence="7">92-3</strain>
    </source>
</reference>
<name>A0A212I6V2_9ENTR</name>
<dbReference type="InterPro" id="IPR028202">
    <property type="entry name" value="Reductase_C"/>
</dbReference>
<dbReference type="NCBIfam" id="NF042949">
    <property type="entry name" value="3PPDioc_HcaD"/>
    <property type="match status" value="1"/>
</dbReference>
<dbReference type="PRINTS" id="PR00368">
    <property type="entry name" value="FADPNR"/>
</dbReference>
<evidence type="ECO:0000256" key="4">
    <source>
        <dbReference type="ARBA" id="ARBA00023002"/>
    </source>
</evidence>
<evidence type="ECO:0000256" key="2">
    <source>
        <dbReference type="ARBA" id="ARBA00022630"/>
    </source>
</evidence>
<dbReference type="EMBL" id="FLUB01000013">
    <property type="protein sequence ID" value="SBV62534.1"/>
    <property type="molecule type" value="Genomic_DNA"/>
</dbReference>
<dbReference type="EC" id="1.18.1.3" evidence="7"/>
<keyword evidence="4 7" id="KW-0560">Oxidoreductase</keyword>
<dbReference type="InterPro" id="IPR036188">
    <property type="entry name" value="FAD/NAD-bd_sf"/>
</dbReference>
<dbReference type="RefSeq" id="WP_046670156.1">
    <property type="nucleotide sequence ID" value="NZ_LT598671.1"/>
</dbReference>
<sequence>MNQKTIAIVGGGQAAAMAAAALRQQGFDGELHLFSDEQHQPYERPPLSKAMLLDDNPQLQPILPAGWWREHNVQLHLGVTVQTLGRQTHQLVLADGQSYPWDRLLIATGAAARPLPLLDKLGDRCFTLRHAADAESLRGTLLPGKSIVIVGAGTIGLELAASATQRGCQVTVVELAPTVMGRNAPAPVRDYLLARHQQAGVRVLLNSAIEHAEAGECLSLMLQNGETLLADVMVYGIGIVANDALAREAGLETANGIIVDSACTTADPDIFAAGDVAITRKSDGSLVRMESWENANFQAQIAAAAMLNLPLPEKTPGWFWTDQFNDNLQFVGEMQGESWFIRGNSDAHKAIWFNLQDGVIVGAVTLNQGREIRLLRKWIQAKKKPPMAALVDETILLKSI</sequence>
<dbReference type="NCBIfam" id="NF007286">
    <property type="entry name" value="PRK09754.1"/>
    <property type="match status" value="1"/>
</dbReference>
<dbReference type="Gene3D" id="3.50.50.60">
    <property type="entry name" value="FAD/NAD(P)-binding domain"/>
    <property type="match status" value="2"/>
</dbReference>
<evidence type="ECO:0000256" key="1">
    <source>
        <dbReference type="ARBA" id="ARBA00001974"/>
    </source>
</evidence>
<gene>
    <name evidence="7" type="primary">hcaD</name>
    <name evidence="8" type="ORF">KL86CIT2_480103</name>
    <name evidence="7" type="ORF">KM92CIT3_200185</name>
</gene>
<evidence type="ECO:0000259" key="6">
    <source>
        <dbReference type="Pfam" id="PF14759"/>
    </source>
</evidence>
<dbReference type="InterPro" id="IPR050446">
    <property type="entry name" value="FAD-oxidoreductase/Apoptosis"/>
</dbReference>
<dbReference type="SUPFAM" id="SSF51905">
    <property type="entry name" value="FAD/NAD(P)-binding domain"/>
    <property type="match status" value="2"/>
</dbReference>
<dbReference type="GO" id="GO:0008860">
    <property type="term" value="F:ferredoxin-NAD+ reductase activity"/>
    <property type="evidence" value="ECO:0007669"/>
    <property type="project" value="UniProtKB-EC"/>
</dbReference>
<dbReference type="Pfam" id="PF07992">
    <property type="entry name" value="Pyr_redox_2"/>
    <property type="match status" value="1"/>
</dbReference>
<evidence type="ECO:0000256" key="3">
    <source>
        <dbReference type="ARBA" id="ARBA00022827"/>
    </source>
</evidence>
<dbReference type="PRINTS" id="PR00411">
    <property type="entry name" value="PNDRDTASEI"/>
</dbReference>
<dbReference type="Gene3D" id="3.30.390.30">
    <property type="match status" value="1"/>
</dbReference>
<dbReference type="GO" id="GO:0051213">
    <property type="term" value="F:dioxygenase activity"/>
    <property type="evidence" value="ECO:0007669"/>
    <property type="project" value="UniProtKB-KW"/>
</dbReference>
<dbReference type="InterPro" id="IPR053382">
    <property type="entry name" value="Ring-hydroxylating_dioxygenase"/>
</dbReference>
<dbReference type="GO" id="GO:0005737">
    <property type="term" value="C:cytoplasm"/>
    <property type="evidence" value="ECO:0007669"/>
    <property type="project" value="TreeGrafter"/>
</dbReference>
<evidence type="ECO:0000313" key="8">
    <source>
        <dbReference type="EMBL" id="SBV66045.1"/>
    </source>
</evidence>
<dbReference type="SUPFAM" id="SSF55424">
    <property type="entry name" value="FAD/NAD-linked reductases, dimerisation (C-terminal) domain"/>
    <property type="match status" value="1"/>
</dbReference>
<keyword evidence="2" id="KW-0285">Flavoprotein</keyword>
<proteinExistence type="predicted"/>
<dbReference type="AlphaFoldDB" id="A0A212I6V2"/>
<evidence type="ECO:0000313" key="7">
    <source>
        <dbReference type="EMBL" id="SBV62534.1"/>
    </source>
</evidence>
<feature type="domain" description="Reductase C-terminal" evidence="6">
    <location>
        <begin position="318"/>
        <end position="399"/>
    </location>
</feature>
<dbReference type="InterPro" id="IPR016156">
    <property type="entry name" value="FAD/NAD-linked_Rdtase_dimer_sf"/>
</dbReference>
<keyword evidence="7" id="KW-0223">Dioxygenase</keyword>
<protein>
    <submittedName>
        <fullName evidence="7">Phenylpropionate dioxygenase, ferredoxin reductase subunit</fullName>
        <ecNumber evidence="7">1.18.1.3</ecNumber>
    </submittedName>
</protein>
<feature type="domain" description="FAD/NAD(P)-binding" evidence="5">
    <location>
        <begin position="5"/>
        <end position="299"/>
    </location>
</feature>
<dbReference type="Pfam" id="PF14759">
    <property type="entry name" value="Reductase_C"/>
    <property type="match status" value="1"/>
</dbReference>
<evidence type="ECO:0000259" key="5">
    <source>
        <dbReference type="Pfam" id="PF07992"/>
    </source>
</evidence>
<organism evidence="7">
    <name type="scientific">uncultured Citrobacter sp</name>
    <dbReference type="NCBI Taxonomy" id="200446"/>
    <lineage>
        <taxon>Bacteria</taxon>
        <taxon>Pseudomonadati</taxon>
        <taxon>Pseudomonadota</taxon>
        <taxon>Gammaproteobacteria</taxon>
        <taxon>Enterobacterales</taxon>
        <taxon>Enterobacteriaceae</taxon>
        <taxon>Citrobacter</taxon>
        <taxon>environmental samples</taxon>
    </lineage>
</organism>
<keyword evidence="3" id="KW-0274">FAD</keyword>
<dbReference type="EMBL" id="FLUA01000047">
    <property type="protein sequence ID" value="SBV66045.1"/>
    <property type="molecule type" value="Genomic_DNA"/>
</dbReference>
<dbReference type="InterPro" id="IPR023753">
    <property type="entry name" value="FAD/NAD-binding_dom"/>
</dbReference>
<dbReference type="GO" id="GO:0016651">
    <property type="term" value="F:oxidoreductase activity, acting on NAD(P)H"/>
    <property type="evidence" value="ECO:0007669"/>
    <property type="project" value="TreeGrafter"/>
</dbReference>
<accession>A0A212I6V2</accession>